<feature type="region of interest" description="Disordered" evidence="8">
    <location>
        <begin position="759"/>
        <end position="801"/>
    </location>
</feature>
<feature type="region of interest" description="Disordered" evidence="8">
    <location>
        <begin position="1252"/>
        <end position="1273"/>
    </location>
</feature>
<dbReference type="GO" id="GO:0004016">
    <property type="term" value="F:adenylate cyclase activity"/>
    <property type="evidence" value="ECO:0007669"/>
    <property type="project" value="TreeGrafter"/>
</dbReference>
<dbReference type="PANTHER" id="PTHR11920:SF335">
    <property type="entry name" value="GUANYLATE CYCLASE"/>
    <property type="match status" value="1"/>
</dbReference>
<dbReference type="GO" id="GO:0035556">
    <property type="term" value="P:intracellular signal transduction"/>
    <property type="evidence" value="ECO:0007669"/>
    <property type="project" value="InterPro"/>
</dbReference>
<evidence type="ECO:0000256" key="6">
    <source>
        <dbReference type="ARBA" id="ARBA00023239"/>
    </source>
</evidence>
<feature type="compositionally biased region" description="Low complexity" evidence="8">
    <location>
        <begin position="1346"/>
        <end position="1355"/>
    </location>
</feature>
<feature type="region of interest" description="Disordered" evidence="8">
    <location>
        <begin position="631"/>
        <end position="668"/>
    </location>
</feature>
<proteinExistence type="predicted"/>
<keyword evidence="7" id="KW-0175">Coiled coil</keyword>
<feature type="region of interest" description="Disordered" evidence="8">
    <location>
        <begin position="278"/>
        <end position="313"/>
    </location>
</feature>
<reference evidence="10 11" key="1">
    <citation type="journal article" date="2023" name="Commun. Biol.">
        <title>Reorganization of the ancestral sex-determining regions during the evolution of trioecy in Pleodorina starrii.</title>
        <authorList>
            <person name="Takahashi K."/>
            <person name="Suzuki S."/>
            <person name="Kawai-Toyooka H."/>
            <person name="Yamamoto K."/>
            <person name="Hamaji T."/>
            <person name="Ootsuki R."/>
            <person name="Yamaguchi H."/>
            <person name="Kawachi M."/>
            <person name="Higashiyama T."/>
            <person name="Nozaki H."/>
        </authorList>
    </citation>
    <scope>NUCLEOTIDE SEQUENCE [LARGE SCALE GENOMIC DNA]</scope>
    <source>
        <strain evidence="10 11">NIES-4479</strain>
    </source>
</reference>
<comment type="subcellular location">
    <subcellularLocation>
        <location evidence="1">Membrane</location>
    </subcellularLocation>
</comment>
<feature type="compositionally biased region" description="Gly residues" evidence="8">
    <location>
        <begin position="790"/>
        <end position="801"/>
    </location>
</feature>
<dbReference type="PANTHER" id="PTHR11920">
    <property type="entry name" value="GUANYLYL CYCLASE"/>
    <property type="match status" value="1"/>
</dbReference>
<dbReference type="InterPro" id="IPR001054">
    <property type="entry name" value="A/G_cyclase"/>
</dbReference>
<dbReference type="SMART" id="SM00044">
    <property type="entry name" value="CYCc"/>
    <property type="match status" value="1"/>
</dbReference>
<feature type="domain" description="Guanylate cyclase" evidence="9">
    <location>
        <begin position="1626"/>
        <end position="1805"/>
    </location>
</feature>
<name>A0A9W6F2E6_9CHLO</name>
<evidence type="ECO:0000256" key="8">
    <source>
        <dbReference type="SAM" id="MobiDB-lite"/>
    </source>
</evidence>
<organism evidence="10 11">
    <name type="scientific">Pleodorina starrii</name>
    <dbReference type="NCBI Taxonomy" id="330485"/>
    <lineage>
        <taxon>Eukaryota</taxon>
        <taxon>Viridiplantae</taxon>
        <taxon>Chlorophyta</taxon>
        <taxon>core chlorophytes</taxon>
        <taxon>Chlorophyceae</taxon>
        <taxon>CS clade</taxon>
        <taxon>Chlamydomonadales</taxon>
        <taxon>Volvocaceae</taxon>
        <taxon>Pleodorina</taxon>
    </lineage>
</organism>
<feature type="compositionally biased region" description="Gly residues" evidence="8">
    <location>
        <begin position="1252"/>
        <end position="1265"/>
    </location>
</feature>
<evidence type="ECO:0000256" key="2">
    <source>
        <dbReference type="ARBA" id="ARBA00022692"/>
    </source>
</evidence>
<dbReference type="GO" id="GO:0005886">
    <property type="term" value="C:plasma membrane"/>
    <property type="evidence" value="ECO:0007669"/>
    <property type="project" value="TreeGrafter"/>
</dbReference>
<dbReference type="Gene3D" id="3.30.70.1230">
    <property type="entry name" value="Nucleotide cyclase"/>
    <property type="match status" value="1"/>
</dbReference>
<feature type="region of interest" description="Disordered" evidence="8">
    <location>
        <begin position="45"/>
        <end position="64"/>
    </location>
</feature>
<dbReference type="GO" id="GO:0007168">
    <property type="term" value="P:receptor guanylyl cyclase signaling pathway"/>
    <property type="evidence" value="ECO:0007669"/>
    <property type="project" value="TreeGrafter"/>
</dbReference>
<keyword evidence="2" id="KW-0812">Transmembrane</keyword>
<feature type="compositionally biased region" description="Pro residues" evidence="8">
    <location>
        <begin position="1386"/>
        <end position="1401"/>
    </location>
</feature>
<keyword evidence="4" id="KW-1133">Transmembrane helix</keyword>
<evidence type="ECO:0000313" key="11">
    <source>
        <dbReference type="Proteomes" id="UP001165080"/>
    </source>
</evidence>
<dbReference type="InterPro" id="IPR029787">
    <property type="entry name" value="Nucleotide_cyclase"/>
</dbReference>
<keyword evidence="5" id="KW-0472">Membrane</keyword>
<feature type="region of interest" description="Disordered" evidence="8">
    <location>
        <begin position="1334"/>
        <end position="1427"/>
    </location>
</feature>
<dbReference type="PROSITE" id="PS50125">
    <property type="entry name" value="GUANYLATE_CYCLASE_2"/>
    <property type="match status" value="1"/>
</dbReference>
<evidence type="ECO:0000256" key="7">
    <source>
        <dbReference type="SAM" id="Coils"/>
    </source>
</evidence>
<dbReference type="GO" id="GO:0001653">
    <property type="term" value="F:peptide receptor activity"/>
    <property type="evidence" value="ECO:0007669"/>
    <property type="project" value="TreeGrafter"/>
</dbReference>
<evidence type="ECO:0000256" key="3">
    <source>
        <dbReference type="ARBA" id="ARBA00022741"/>
    </source>
</evidence>
<dbReference type="InterPro" id="IPR050401">
    <property type="entry name" value="Cyclic_nucleotide_synthase"/>
</dbReference>
<protein>
    <recommendedName>
        <fullName evidence="9">Guanylate cyclase domain-containing protein</fullName>
    </recommendedName>
</protein>
<feature type="compositionally biased region" description="Polar residues" evidence="8">
    <location>
        <begin position="51"/>
        <end position="60"/>
    </location>
</feature>
<evidence type="ECO:0000256" key="4">
    <source>
        <dbReference type="ARBA" id="ARBA00022989"/>
    </source>
</evidence>
<evidence type="ECO:0000259" key="9">
    <source>
        <dbReference type="PROSITE" id="PS50125"/>
    </source>
</evidence>
<feature type="compositionally biased region" description="Low complexity" evidence="8">
    <location>
        <begin position="774"/>
        <end position="789"/>
    </location>
</feature>
<evidence type="ECO:0000256" key="5">
    <source>
        <dbReference type="ARBA" id="ARBA00023136"/>
    </source>
</evidence>
<feature type="region of interest" description="Disordered" evidence="8">
    <location>
        <begin position="998"/>
        <end position="1031"/>
    </location>
</feature>
<dbReference type="CDD" id="cd07302">
    <property type="entry name" value="CHD"/>
    <property type="match status" value="1"/>
</dbReference>
<gene>
    <name evidence="10" type="primary">PLEST002288</name>
    <name evidence="10" type="ORF">PLESTB_000729300</name>
</gene>
<dbReference type="EMBL" id="BRXU01000007">
    <property type="protein sequence ID" value="GLC53295.1"/>
    <property type="molecule type" value="Genomic_DNA"/>
</dbReference>
<dbReference type="GO" id="GO:0000166">
    <property type="term" value="F:nucleotide binding"/>
    <property type="evidence" value="ECO:0007669"/>
    <property type="project" value="UniProtKB-KW"/>
</dbReference>
<comment type="caution">
    <text evidence="10">The sequence shown here is derived from an EMBL/GenBank/DDBJ whole genome shotgun (WGS) entry which is preliminary data.</text>
</comment>
<dbReference type="Pfam" id="PF00211">
    <property type="entry name" value="Guanylate_cyc"/>
    <property type="match status" value="1"/>
</dbReference>
<sequence>MCLSALWHKFCKKNGSVPHGQAKAPRADLETDDRGRRHPVVQLQAAPAPEVSSSRPQETPYTLPINERPDAKALRDGLIVEASTSIITVFAVQDGSILFQNHRSRAYYGDRLQGSHAASAVTGAAAAAAAAATAAAAAGAPSVSFLAASASSSAVVVATAPPISAAVEGEHRCREYTAGALDVAPGAAALAGSALAQLFALEPQKLLRLLEVLAAAAGKDGAGRVWKGVLRVPPHLVISDYEASAVEGAPEVSEAAEAPASRVSVPVSANSGAADGALLVDEDGGAPGRWAQGGCADQPPAPARPRRLQSPLGFSQDRWPAQQQQWGSPASLGYRSSVSHHPAETLVEVAQLCDDATHSSPCESMAVMVTEAPPSGAGAGAAAAAGSTSGPCRPACYSPRRPQSYDLPSPMLSPAPYGAVQGRPHSGAQSYRAVRSHTCSRGISATASLAVRNAAAAAASETPRLAPAAAAVSAAADAAMMAFQPFCPRSPFLSTDTLGAAAPSMYGSAGGSATPLDGAAAVTAEHLEEALSAGSGPLATSVLALALSENPSLARTLSIGHPYNPYSSTQYGKLSYMRSPAGSATGLQRLSATAVLAGGLGSPAAATAGTETATAAAVALAAAPASHAGGVAQGEGLLRPPGLQSPPPPPPLPQQQQQKQQGELDTSDDECFARQLPRVAAPAARLLGRREGSCSWPRCPDSFGSGVSGDCTSLSLAGSDGIVGAARLGSGPSRLGSGPAGIGSGPRRRASLECRPAGFESGTAGPGFESVGFGSRPAGPGSGPARLGSGPAGLGSGPAGPGSGPAGLGYVLAAGAAASASDACCSAQLTSEPMQPSNFSHSNTPTLQQRCSRLASGSHGRLAPQGGSRPAWCSQASSNGGRTTACSFLDERTAGTLAGDVTPSWLFSAAASDCASTAPLSAHVLPYICRSTSTERMIAAACGGAGSRGGPAAPMMSKMVPGAAAAAAVGVALQSAASADLALSSPVLRTLPNEAPAAELGRGHQDGHTPWQLGPTTPPRPSTSLPLSAAPSAAGAPSLVVQFQASAAQQATEQAGDAAPVFPWSLPPLGGISDAAVAAAVVAIKAGAADAGTRPAPPQPDGAVETMDDSLSASWRRQRILHLSPPVVAAVAVAADVRELRNKDGPDVAPAPHSSVTAAADTAAAAAAAGQGLHYCGGDGVPGSSSSPAAAIPIDDGKAVQAAAHACESPGRSNEALQKLPTYVSDETEWGMVATFRQSALVCAARSQGQVPGLGSGSGGGGGGSSDLEGRDSPDAVSLHVALKNAAAAASGSAANTAAAVKGTAAATAVATAAAATGAQAARIGIAAAVVHPSENPEELGPSTHQQQQGQRQAQDSPSEGREAAPQQYPGMTVREPSRWAARAPVVPPPRRPPLPRPPARGPCLLARGPEAGLESSPPSGLLDRSRSLPPVPGCCWHRVIATPAVDPVTGRSVIVVMQDDVTGKVQLERRLGLMQETEHRLLEQLYPRHMLAHLADEVVTVQRQEQQQLQQQLQQLQRRQQSSRGHGGCGDADAGVGGVMRVTSQCAAAAAAAAAGATTWGSRRASLERSTGQLQRLPLGCCSNAGAGGGATGTSSCSLSLPSLRLSAPLHDHSYTMATLHPQVTLLFADIKGFTPLCNKIQPREVMAMLNELFCRFDSLLDKYHVRKVETIGDAYFVAGGLTFSDALDSDGGAHCDGGATRGGRARPSNAASAASCGSPAAPAAAAAVAAANDSSSTAHALNVIGFAKAMLAASQHVSTPTTGEPVEIRVGLHTGPVVSGLLGSRMPRFCLFGSAVAVAARMETTGVAGAVQISETTYRLLPVEDRAGWEATPGVEVRGVGKMQTYLWRGAAVLGDGRKRSGDAR</sequence>
<dbReference type="SUPFAM" id="SSF55073">
    <property type="entry name" value="Nucleotide cyclase"/>
    <property type="match status" value="1"/>
</dbReference>
<dbReference type="Proteomes" id="UP001165080">
    <property type="component" value="Unassembled WGS sequence"/>
</dbReference>
<keyword evidence="6" id="KW-0456">Lyase</keyword>
<feature type="coiled-coil region" evidence="7">
    <location>
        <begin position="1500"/>
        <end position="1527"/>
    </location>
</feature>
<keyword evidence="3" id="KW-0547">Nucleotide-binding</keyword>
<accession>A0A9W6F2E6</accession>
<evidence type="ECO:0000313" key="10">
    <source>
        <dbReference type="EMBL" id="GLC53295.1"/>
    </source>
</evidence>
<feature type="compositionally biased region" description="Low complexity" evidence="8">
    <location>
        <begin position="1022"/>
        <end position="1031"/>
    </location>
</feature>
<dbReference type="GO" id="GO:0004383">
    <property type="term" value="F:guanylate cyclase activity"/>
    <property type="evidence" value="ECO:0007669"/>
    <property type="project" value="TreeGrafter"/>
</dbReference>
<evidence type="ECO:0000256" key="1">
    <source>
        <dbReference type="ARBA" id="ARBA00004370"/>
    </source>
</evidence>
<keyword evidence="11" id="KW-1185">Reference proteome</keyword>
<feature type="compositionally biased region" description="Pro residues" evidence="8">
    <location>
        <begin position="643"/>
        <end position="653"/>
    </location>
</feature>